<evidence type="ECO:0000313" key="2">
    <source>
        <dbReference type="Proteomes" id="UP001259347"/>
    </source>
</evidence>
<reference evidence="1 2" key="1">
    <citation type="submission" date="2023-07" db="EMBL/GenBank/DDBJ databases">
        <title>Sorghum-associated microbial communities from plants grown in Nebraska, USA.</title>
        <authorList>
            <person name="Schachtman D."/>
        </authorList>
    </citation>
    <scope>NUCLEOTIDE SEQUENCE [LARGE SCALE GENOMIC DNA]</scope>
    <source>
        <strain evidence="1 2">2980</strain>
    </source>
</reference>
<organism evidence="1 2">
    <name type="scientific">Microbacterium resistens</name>
    <dbReference type="NCBI Taxonomy" id="156977"/>
    <lineage>
        <taxon>Bacteria</taxon>
        <taxon>Bacillati</taxon>
        <taxon>Actinomycetota</taxon>
        <taxon>Actinomycetes</taxon>
        <taxon>Micrococcales</taxon>
        <taxon>Microbacteriaceae</taxon>
        <taxon>Microbacterium</taxon>
    </lineage>
</organism>
<keyword evidence="2" id="KW-1185">Reference proteome</keyword>
<comment type="caution">
    <text evidence="1">The sequence shown here is derived from an EMBL/GenBank/DDBJ whole genome shotgun (WGS) entry which is preliminary data.</text>
</comment>
<dbReference type="Gene3D" id="3.90.75.10">
    <property type="entry name" value="Homing Intron 3 (I-ppo) Encoded Endonuclease, Chain A"/>
    <property type="match status" value="1"/>
</dbReference>
<protein>
    <recommendedName>
        <fullName evidence="3">HNH nuclease domain-containing protein</fullName>
    </recommendedName>
</protein>
<dbReference type="InterPro" id="IPR044930">
    <property type="entry name" value="Homing_endonuclease_His-Me"/>
</dbReference>
<dbReference type="Proteomes" id="UP001259347">
    <property type="component" value="Unassembled WGS sequence"/>
</dbReference>
<sequence length="109" mass="11873">MGDFPRDLFILHACDNRRCVNPEHLSLGDGQANMDDMNAKGRGRFPHGEIHGNAKLSDADVDQIHAMARNGDSRKTIAARFEISTSHVTKIVSGASRSRPAGYDSAALR</sequence>
<proteinExistence type="predicted"/>
<dbReference type="SUPFAM" id="SSF54060">
    <property type="entry name" value="His-Me finger endonucleases"/>
    <property type="match status" value="1"/>
</dbReference>
<accession>A0ABU1SD48</accession>
<gene>
    <name evidence="1" type="ORF">J2Y69_002135</name>
</gene>
<dbReference type="EMBL" id="JAVDUM010000009">
    <property type="protein sequence ID" value="MDR6867531.1"/>
    <property type="molecule type" value="Genomic_DNA"/>
</dbReference>
<name>A0ABU1SD48_9MICO</name>
<evidence type="ECO:0008006" key="3">
    <source>
        <dbReference type="Google" id="ProtNLM"/>
    </source>
</evidence>
<dbReference type="InterPro" id="IPR044925">
    <property type="entry name" value="His-Me_finger_sf"/>
</dbReference>
<evidence type="ECO:0000313" key="1">
    <source>
        <dbReference type="EMBL" id="MDR6867531.1"/>
    </source>
</evidence>